<evidence type="ECO:0000256" key="2">
    <source>
        <dbReference type="ARBA" id="ARBA00022692"/>
    </source>
</evidence>
<feature type="transmembrane region" description="Helical" evidence="5">
    <location>
        <begin position="253"/>
        <end position="272"/>
    </location>
</feature>
<dbReference type="GO" id="GO:0005886">
    <property type="term" value="C:plasma membrane"/>
    <property type="evidence" value="ECO:0007669"/>
    <property type="project" value="TreeGrafter"/>
</dbReference>
<dbReference type="OrthoDB" id="9794225at2"/>
<evidence type="ECO:0000256" key="4">
    <source>
        <dbReference type="ARBA" id="ARBA00023136"/>
    </source>
</evidence>
<comment type="subcellular location">
    <subcellularLocation>
        <location evidence="1">Membrane</location>
        <topology evidence="1">Multi-pass membrane protein</topology>
    </subcellularLocation>
</comment>
<proteinExistence type="predicted"/>
<keyword evidence="4 5" id="KW-0472">Membrane</keyword>
<dbReference type="NCBIfam" id="TIGR00367">
    <property type="entry name" value="calcium/sodium antiporter"/>
    <property type="match status" value="1"/>
</dbReference>
<feature type="transmembrane region" description="Helical" evidence="5">
    <location>
        <begin position="105"/>
        <end position="122"/>
    </location>
</feature>
<evidence type="ECO:0000313" key="8">
    <source>
        <dbReference type="Proteomes" id="UP000256774"/>
    </source>
</evidence>
<protein>
    <submittedName>
        <fullName evidence="7">Cation:H+ antiporter</fullName>
    </submittedName>
</protein>
<gene>
    <name evidence="7" type="ORF">DFR26_0691</name>
</gene>
<dbReference type="GO" id="GO:0006874">
    <property type="term" value="P:intracellular calcium ion homeostasis"/>
    <property type="evidence" value="ECO:0007669"/>
    <property type="project" value="TreeGrafter"/>
</dbReference>
<dbReference type="Proteomes" id="UP000256774">
    <property type="component" value="Unassembled WGS sequence"/>
</dbReference>
<organism evidence="7 8">
    <name type="scientific">Paraperlucidibaca baekdonensis</name>
    <dbReference type="NCBI Taxonomy" id="748120"/>
    <lineage>
        <taxon>Bacteria</taxon>
        <taxon>Pseudomonadati</taxon>
        <taxon>Pseudomonadota</taxon>
        <taxon>Gammaproteobacteria</taxon>
        <taxon>Moraxellales</taxon>
        <taxon>Moraxellaceae</taxon>
        <taxon>Paraperlucidibaca</taxon>
    </lineage>
</organism>
<evidence type="ECO:0000259" key="6">
    <source>
        <dbReference type="Pfam" id="PF01699"/>
    </source>
</evidence>
<evidence type="ECO:0000313" key="7">
    <source>
        <dbReference type="EMBL" id="REH40490.1"/>
    </source>
</evidence>
<feature type="transmembrane region" description="Helical" evidence="5">
    <location>
        <begin position="68"/>
        <end position="93"/>
    </location>
</feature>
<feature type="transmembrane region" description="Helical" evidence="5">
    <location>
        <begin position="279"/>
        <end position="296"/>
    </location>
</feature>
<evidence type="ECO:0000256" key="1">
    <source>
        <dbReference type="ARBA" id="ARBA00004141"/>
    </source>
</evidence>
<reference evidence="7 8" key="1">
    <citation type="submission" date="2018-08" db="EMBL/GenBank/DDBJ databases">
        <title>Genomic Encyclopedia of Type Strains, Phase IV (KMG-IV): sequencing the most valuable type-strain genomes for metagenomic binning, comparative biology and taxonomic classification.</title>
        <authorList>
            <person name="Goeker M."/>
        </authorList>
    </citation>
    <scope>NUCLEOTIDE SEQUENCE [LARGE SCALE GENOMIC DNA]</scope>
    <source>
        <strain evidence="7 8">DSM 26022</strain>
    </source>
</reference>
<dbReference type="PANTHER" id="PTHR10846:SF8">
    <property type="entry name" value="INNER MEMBRANE PROTEIN YRBG"/>
    <property type="match status" value="1"/>
</dbReference>
<feature type="transmembrane region" description="Helical" evidence="5">
    <location>
        <begin position="213"/>
        <end position="233"/>
    </location>
</feature>
<comment type="caution">
    <text evidence="7">The sequence shown here is derived from an EMBL/GenBank/DDBJ whole genome shotgun (WGS) entry which is preliminary data.</text>
</comment>
<dbReference type="AlphaFoldDB" id="A0A3E0HAC4"/>
<feature type="transmembrane region" description="Helical" evidence="5">
    <location>
        <begin position="302"/>
        <end position="319"/>
    </location>
</feature>
<feature type="domain" description="Sodium/calcium exchanger membrane region" evidence="6">
    <location>
        <begin position="4"/>
        <end position="143"/>
    </location>
</feature>
<accession>A0A3E0HAC4</accession>
<dbReference type="InterPro" id="IPR004481">
    <property type="entry name" value="K/Na/Ca-exchanger"/>
</dbReference>
<evidence type="ECO:0000256" key="5">
    <source>
        <dbReference type="SAM" id="Phobius"/>
    </source>
</evidence>
<sequence>MLMALILVALGIAVLVAGGEVMLRGAVRLATLWRLSPAVIGLTVVAAGTSIPELAVSGMAVARGNVDIAMANVVGSNLFNITVILGLCALVRPFAVTGNTLRLEYPVLVLMTLFGLVIAQDLMISRLDALLCVAFYCGFTAYVVHLVRGQATSNELEHLDEETRELLALESPPTLLPSLALVGAGAALLAVGAQLTVQGASDLARLWGWSERLIGLTIVSMGTGLPEVVASLVSSLRGRSDMAIGNVIGSNLFNTLMVVGITAGIAPLPVAADLFTSDMLWMLAATLLLFPLMRTGWRVNRVEGAILLAVYGVYLGLLLQQA</sequence>
<dbReference type="GO" id="GO:0005262">
    <property type="term" value="F:calcium channel activity"/>
    <property type="evidence" value="ECO:0007669"/>
    <property type="project" value="TreeGrafter"/>
</dbReference>
<dbReference type="RefSeq" id="WP_116207520.1">
    <property type="nucleotide sequence ID" value="NZ_QUNR01000001.1"/>
</dbReference>
<dbReference type="EMBL" id="QUNR01000001">
    <property type="protein sequence ID" value="REH40490.1"/>
    <property type="molecule type" value="Genomic_DNA"/>
</dbReference>
<keyword evidence="3 5" id="KW-1133">Transmembrane helix</keyword>
<feature type="transmembrane region" description="Helical" evidence="5">
    <location>
        <begin position="129"/>
        <end position="147"/>
    </location>
</feature>
<dbReference type="InterPro" id="IPR004837">
    <property type="entry name" value="NaCa_Exmemb"/>
</dbReference>
<dbReference type="InterPro" id="IPR044880">
    <property type="entry name" value="NCX_ion-bd_dom_sf"/>
</dbReference>
<feature type="transmembrane region" description="Helical" evidence="5">
    <location>
        <begin position="35"/>
        <end position="56"/>
    </location>
</feature>
<keyword evidence="2 5" id="KW-0812">Transmembrane</keyword>
<evidence type="ECO:0000256" key="3">
    <source>
        <dbReference type="ARBA" id="ARBA00022989"/>
    </source>
</evidence>
<name>A0A3E0HAC4_9GAMM</name>
<dbReference type="Pfam" id="PF01699">
    <property type="entry name" value="Na_Ca_ex"/>
    <property type="match status" value="2"/>
</dbReference>
<dbReference type="Gene3D" id="1.20.1420.30">
    <property type="entry name" value="NCX, central ion-binding region"/>
    <property type="match status" value="1"/>
</dbReference>
<keyword evidence="8" id="KW-1185">Reference proteome</keyword>
<feature type="domain" description="Sodium/calcium exchanger membrane region" evidence="6">
    <location>
        <begin position="178"/>
        <end position="318"/>
    </location>
</feature>
<feature type="transmembrane region" description="Helical" evidence="5">
    <location>
        <begin position="175"/>
        <end position="193"/>
    </location>
</feature>
<dbReference type="GO" id="GO:0008273">
    <property type="term" value="F:calcium, potassium:sodium antiporter activity"/>
    <property type="evidence" value="ECO:0007669"/>
    <property type="project" value="TreeGrafter"/>
</dbReference>
<dbReference type="PANTHER" id="PTHR10846">
    <property type="entry name" value="SODIUM/POTASSIUM/CALCIUM EXCHANGER"/>
    <property type="match status" value="1"/>
</dbReference>